<organism evidence="5 6">
    <name type="scientific">[Candida] arabinofermentans NRRL YB-2248</name>
    <dbReference type="NCBI Taxonomy" id="983967"/>
    <lineage>
        <taxon>Eukaryota</taxon>
        <taxon>Fungi</taxon>
        <taxon>Dikarya</taxon>
        <taxon>Ascomycota</taxon>
        <taxon>Saccharomycotina</taxon>
        <taxon>Pichiomycetes</taxon>
        <taxon>Pichiales</taxon>
        <taxon>Pichiaceae</taxon>
        <taxon>Ogataea</taxon>
        <taxon>Ogataea/Candida clade</taxon>
    </lineage>
</organism>
<dbReference type="STRING" id="983967.A0A1E4SYC3"/>
<dbReference type="PANTHER" id="PTHR16038:SF4">
    <property type="entry name" value="WD REPEAT-CONTAINING PROTEIN 74"/>
    <property type="match status" value="1"/>
</dbReference>
<dbReference type="EMBL" id="KV453856">
    <property type="protein sequence ID" value="ODV84505.1"/>
    <property type="molecule type" value="Genomic_DNA"/>
</dbReference>
<protein>
    <recommendedName>
        <fullName evidence="4">Ribosome biogenesis protein NSA1</fullName>
    </recommendedName>
</protein>
<evidence type="ECO:0000256" key="1">
    <source>
        <dbReference type="ARBA" id="ARBA00002889"/>
    </source>
</evidence>
<dbReference type="GO" id="GO:0005730">
    <property type="term" value="C:nucleolus"/>
    <property type="evidence" value="ECO:0007669"/>
    <property type="project" value="InterPro"/>
</dbReference>
<evidence type="ECO:0000313" key="6">
    <source>
        <dbReference type="Proteomes" id="UP000094801"/>
    </source>
</evidence>
<dbReference type="AlphaFoldDB" id="A0A1E4SYC3"/>
<dbReference type="GO" id="GO:0042273">
    <property type="term" value="P:ribosomal large subunit biogenesis"/>
    <property type="evidence" value="ECO:0007669"/>
    <property type="project" value="InterPro"/>
</dbReference>
<dbReference type="OrthoDB" id="18388at2759"/>
<reference evidence="6" key="1">
    <citation type="submission" date="2016-04" db="EMBL/GenBank/DDBJ databases">
        <title>Comparative genomics of biotechnologically important yeasts.</title>
        <authorList>
            <consortium name="DOE Joint Genome Institute"/>
            <person name="Riley R."/>
            <person name="Haridas S."/>
            <person name="Wolfe K.H."/>
            <person name="Lopes M.R."/>
            <person name="Hittinger C.T."/>
            <person name="Goker M."/>
            <person name="Salamov A."/>
            <person name="Wisecaver J."/>
            <person name="Long T.M."/>
            <person name="Aerts A.L."/>
            <person name="Barry K."/>
            <person name="Choi C."/>
            <person name="Clum A."/>
            <person name="Coughlan A.Y."/>
            <person name="Deshpande S."/>
            <person name="Douglass A.P."/>
            <person name="Hanson S.J."/>
            <person name="Klenk H.-P."/>
            <person name="Labutti K."/>
            <person name="Lapidus A."/>
            <person name="Lindquist E."/>
            <person name="Lipzen A."/>
            <person name="Meier-Kolthoff J.P."/>
            <person name="Ohm R.A."/>
            <person name="Otillar R.P."/>
            <person name="Pangilinan J."/>
            <person name="Peng Y."/>
            <person name="Rokas A."/>
            <person name="Rosa C.A."/>
            <person name="Scheuner C."/>
            <person name="Sibirny A.A."/>
            <person name="Slot J.C."/>
            <person name="Stielow J.B."/>
            <person name="Sun H."/>
            <person name="Kurtzman C.P."/>
            <person name="Blackwell M."/>
            <person name="Grigoriev I.V."/>
            <person name="Jeffries T.W."/>
        </authorList>
    </citation>
    <scope>NUCLEOTIDE SEQUENCE [LARGE SCALE GENOMIC DNA]</scope>
    <source>
        <strain evidence="6">NRRL YB-2248</strain>
    </source>
</reference>
<comment type="subunit">
    <text evidence="3">Component of the pre-66S ribosomal particle.</text>
</comment>
<dbReference type="SUPFAM" id="SSF50978">
    <property type="entry name" value="WD40 repeat-like"/>
    <property type="match status" value="1"/>
</dbReference>
<evidence type="ECO:0000256" key="4">
    <source>
        <dbReference type="ARBA" id="ARBA00014234"/>
    </source>
</evidence>
<dbReference type="InterPro" id="IPR037379">
    <property type="entry name" value="WDR74/Nsa1"/>
</dbReference>
<sequence>MKLLATAEDTGSIKLISCLRGTDTSIKDATQPESIINHCIESSKSKIELFIKDDQYLITCRFNQSIVIYDDEFQQVTKLTSLSDDLKDSFVSLFKHLEYIFACFKSGLIIVLKDMKSIGQFKVNGPINDFKPCTTNNTLFAYGGLENDLKVIQLDYTTFKYTTLHKAKNVSNNKLDLREPIWISKIIFNNITKIIIITNHGQLRTYNFEKSRKPLHSFKISPNIPKLNTLCQLNENEVIISDNSTTIGKYDINDGKLLGKFIGSVGSIQCLKIKDNLLITGGLDRYLRCFDLSSRKCIVKVFLGTQINDVLMLEDDVVEVAEPVVVEESDEEEIWEKLDSKKRRLN</sequence>
<dbReference type="Proteomes" id="UP000094801">
    <property type="component" value="Unassembled WGS sequence"/>
</dbReference>
<gene>
    <name evidence="5" type="ORF">CANARDRAFT_213391</name>
</gene>
<dbReference type="Gene3D" id="2.130.10.10">
    <property type="entry name" value="YVTN repeat-like/Quinoprotein amine dehydrogenase"/>
    <property type="match status" value="1"/>
</dbReference>
<accession>A0A1E4SYC3</accession>
<keyword evidence="6" id="KW-1185">Reference proteome</keyword>
<evidence type="ECO:0000313" key="5">
    <source>
        <dbReference type="EMBL" id="ODV84505.1"/>
    </source>
</evidence>
<evidence type="ECO:0000256" key="2">
    <source>
        <dbReference type="ARBA" id="ARBA00007861"/>
    </source>
</evidence>
<dbReference type="PANTHER" id="PTHR16038">
    <property type="entry name" value="NOP SEVEN ASSOCIATED PROTEIN 1"/>
    <property type="match status" value="1"/>
</dbReference>
<comment type="function">
    <text evidence="1">Involved in the biogenesis of the 60S ribosomal subunit.</text>
</comment>
<name>A0A1E4SYC3_9ASCO</name>
<dbReference type="InterPro" id="IPR036322">
    <property type="entry name" value="WD40_repeat_dom_sf"/>
</dbReference>
<dbReference type="InterPro" id="IPR015943">
    <property type="entry name" value="WD40/YVTN_repeat-like_dom_sf"/>
</dbReference>
<dbReference type="CDD" id="cd22858">
    <property type="entry name" value="Nsa1"/>
    <property type="match status" value="1"/>
</dbReference>
<proteinExistence type="inferred from homology"/>
<dbReference type="GO" id="GO:0030687">
    <property type="term" value="C:preribosome, large subunit precursor"/>
    <property type="evidence" value="ECO:0007669"/>
    <property type="project" value="TreeGrafter"/>
</dbReference>
<evidence type="ECO:0000256" key="3">
    <source>
        <dbReference type="ARBA" id="ARBA00011187"/>
    </source>
</evidence>
<comment type="similarity">
    <text evidence="2">Belongs to the NSA1 family.</text>
</comment>